<dbReference type="AlphaFoldDB" id="A0A2K1E384"/>
<dbReference type="OrthoDB" id="9812289at2"/>
<protein>
    <submittedName>
        <fullName evidence="2">GNAT family N-acetyltransferase</fullName>
    </submittedName>
</protein>
<evidence type="ECO:0000313" key="2">
    <source>
        <dbReference type="EMBL" id="PNQ74701.1"/>
    </source>
</evidence>
<dbReference type="GO" id="GO:0016747">
    <property type="term" value="F:acyltransferase activity, transferring groups other than amino-acyl groups"/>
    <property type="evidence" value="ECO:0007669"/>
    <property type="project" value="InterPro"/>
</dbReference>
<dbReference type="PROSITE" id="PS51186">
    <property type="entry name" value="GNAT"/>
    <property type="match status" value="1"/>
</dbReference>
<reference evidence="2 3" key="1">
    <citation type="submission" date="2018-01" db="EMBL/GenBank/DDBJ databases">
        <title>The draft genome of Hanstruepera neustonica JCM19743.</title>
        <authorList>
            <person name="He R.-H."/>
            <person name="Du Z.-J."/>
        </authorList>
    </citation>
    <scope>NUCLEOTIDE SEQUENCE [LARGE SCALE GENOMIC DNA]</scope>
    <source>
        <strain evidence="2 3">JCM19743</strain>
    </source>
</reference>
<sequence length="152" mass="17680">MEDNDIKYHTIEGLPKNDLLDEILCLYQDIFSDADSKFFIERIQQELNVFSVLAFNNGKLIGFKIGYPKNQEIFYSWIGGVKTQYRSQGVGKTLAELQEVHAKHFGFQKLQTKSMNRFKPMMILNLKNGFNITKVYTNEKGQTKIVFEKDLI</sequence>
<dbReference type="InterPro" id="IPR016181">
    <property type="entry name" value="Acyl_CoA_acyltransferase"/>
</dbReference>
<dbReference type="InterPro" id="IPR000182">
    <property type="entry name" value="GNAT_dom"/>
</dbReference>
<evidence type="ECO:0000259" key="1">
    <source>
        <dbReference type="PROSITE" id="PS51186"/>
    </source>
</evidence>
<dbReference type="EMBL" id="POWF01000001">
    <property type="protein sequence ID" value="PNQ74701.1"/>
    <property type="molecule type" value="Genomic_DNA"/>
</dbReference>
<proteinExistence type="predicted"/>
<evidence type="ECO:0000313" key="3">
    <source>
        <dbReference type="Proteomes" id="UP000236641"/>
    </source>
</evidence>
<feature type="domain" description="N-acetyltransferase" evidence="1">
    <location>
        <begin position="6"/>
        <end position="152"/>
    </location>
</feature>
<comment type="caution">
    <text evidence="2">The sequence shown here is derived from an EMBL/GenBank/DDBJ whole genome shotgun (WGS) entry which is preliminary data.</text>
</comment>
<keyword evidence="2" id="KW-0808">Transferase</keyword>
<dbReference type="CDD" id="cd04301">
    <property type="entry name" value="NAT_SF"/>
    <property type="match status" value="1"/>
</dbReference>
<dbReference type="Gene3D" id="3.40.630.30">
    <property type="match status" value="1"/>
</dbReference>
<organism evidence="2 3">
    <name type="scientific">Hanstruepera neustonica</name>
    <dbReference type="NCBI Taxonomy" id="1445657"/>
    <lineage>
        <taxon>Bacteria</taxon>
        <taxon>Pseudomonadati</taxon>
        <taxon>Bacteroidota</taxon>
        <taxon>Flavobacteriia</taxon>
        <taxon>Flavobacteriales</taxon>
        <taxon>Flavobacteriaceae</taxon>
        <taxon>Hanstruepera</taxon>
    </lineage>
</organism>
<gene>
    <name evidence="2" type="ORF">C1T31_00745</name>
</gene>
<name>A0A2K1E384_9FLAO</name>
<dbReference type="Pfam" id="PF00583">
    <property type="entry name" value="Acetyltransf_1"/>
    <property type="match status" value="1"/>
</dbReference>
<keyword evidence="3" id="KW-1185">Reference proteome</keyword>
<dbReference type="Proteomes" id="UP000236641">
    <property type="component" value="Unassembled WGS sequence"/>
</dbReference>
<accession>A0A2K1E384</accession>
<dbReference type="SUPFAM" id="SSF55729">
    <property type="entry name" value="Acyl-CoA N-acyltransferases (Nat)"/>
    <property type="match status" value="1"/>
</dbReference>